<keyword evidence="4" id="KW-1015">Disulfide bond</keyword>
<evidence type="ECO:0000256" key="2">
    <source>
        <dbReference type="ARBA" id="ARBA00022525"/>
    </source>
</evidence>
<dbReference type="PROSITE" id="PS52012">
    <property type="entry name" value="CFEM"/>
    <property type="match status" value="1"/>
</dbReference>
<dbReference type="AlphaFoldDB" id="A0AAD7FDJ6"/>
<dbReference type="EMBL" id="JARKIF010000021">
    <property type="protein sequence ID" value="KAJ7617397.1"/>
    <property type="molecule type" value="Genomic_DNA"/>
</dbReference>
<gene>
    <name evidence="8" type="ORF">FB45DRAFT_934087</name>
</gene>
<organism evidence="8 9">
    <name type="scientific">Roridomyces roridus</name>
    <dbReference type="NCBI Taxonomy" id="1738132"/>
    <lineage>
        <taxon>Eukaryota</taxon>
        <taxon>Fungi</taxon>
        <taxon>Dikarya</taxon>
        <taxon>Basidiomycota</taxon>
        <taxon>Agaricomycotina</taxon>
        <taxon>Agaricomycetes</taxon>
        <taxon>Agaricomycetidae</taxon>
        <taxon>Agaricales</taxon>
        <taxon>Marasmiineae</taxon>
        <taxon>Mycenaceae</taxon>
        <taxon>Roridomyces</taxon>
    </lineage>
</organism>
<keyword evidence="2" id="KW-0964">Secreted</keyword>
<dbReference type="Pfam" id="PF05730">
    <property type="entry name" value="CFEM"/>
    <property type="match status" value="1"/>
</dbReference>
<evidence type="ECO:0000256" key="6">
    <source>
        <dbReference type="SAM" id="SignalP"/>
    </source>
</evidence>
<dbReference type="Proteomes" id="UP001221142">
    <property type="component" value="Unassembled WGS sequence"/>
</dbReference>
<dbReference type="InterPro" id="IPR008427">
    <property type="entry name" value="Extracellular_membr_CFEM_dom"/>
</dbReference>
<feature type="compositionally biased region" description="Polar residues" evidence="5">
    <location>
        <begin position="113"/>
        <end position="122"/>
    </location>
</feature>
<protein>
    <recommendedName>
        <fullName evidence="7">CFEM domain-containing protein</fullName>
    </recommendedName>
</protein>
<reference evidence="8" key="1">
    <citation type="submission" date="2023-03" db="EMBL/GenBank/DDBJ databases">
        <title>Massive genome expansion in bonnet fungi (Mycena s.s.) driven by repeated elements and novel gene families across ecological guilds.</title>
        <authorList>
            <consortium name="Lawrence Berkeley National Laboratory"/>
            <person name="Harder C.B."/>
            <person name="Miyauchi S."/>
            <person name="Viragh M."/>
            <person name="Kuo A."/>
            <person name="Thoen E."/>
            <person name="Andreopoulos B."/>
            <person name="Lu D."/>
            <person name="Skrede I."/>
            <person name="Drula E."/>
            <person name="Henrissat B."/>
            <person name="Morin E."/>
            <person name="Kohler A."/>
            <person name="Barry K."/>
            <person name="LaButti K."/>
            <person name="Morin E."/>
            <person name="Salamov A."/>
            <person name="Lipzen A."/>
            <person name="Mereny Z."/>
            <person name="Hegedus B."/>
            <person name="Baldrian P."/>
            <person name="Stursova M."/>
            <person name="Weitz H."/>
            <person name="Taylor A."/>
            <person name="Grigoriev I.V."/>
            <person name="Nagy L.G."/>
            <person name="Martin F."/>
            <person name="Kauserud H."/>
        </authorList>
    </citation>
    <scope>NUCLEOTIDE SEQUENCE</scope>
    <source>
        <strain evidence="8">9284</strain>
    </source>
</reference>
<evidence type="ECO:0000313" key="9">
    <source>
        <dbReference type="Proteomes" id="UP001221142"/>
    </source>
</evidence>
<comment type="caution">
    <text evidence="8">The sequence shown here is derived from an EMBL/GenBank/DDBJ whole genome shotgun (WGS) entry which is preliminary data.</text>
</comment>
<feature type="region of interest" description="Disordered" evidence="5">
    <location>
        <begin position="113"/>
        <end position="133"/>
    </location>
</feature>
<evidence type="ECO:0000256" key="4">
    <source>
        <dbReference type="ARBA" id="ARBA00023157"/>
    </source>
</evidence>
<keyword evidence="9" id="KW-1185">Reference proteome</keyword>
<feature type="domain" description="CFEM" evidence="7">
    <location>
        <begin position="15"/>
        <end position="126"/>
    </location>
</feature>
<accession>A0AAD7FDJ6</accession>
<keyword evidence="3 6" id="KW-0732">Signal</keyword>
<evidence type="ECO:0000313" key="8">
    <source>
        <dbReference type="EMBL" id="KAJ7617397.1"/>
    </source>
</evidence>
<evidence type="ECO:0000259" key="7">
    <source>
        <dbReference type="PROSITE" id="PS52012"/>
    </source>
</evidence>
<evidence type="ECO:0000256" key="1">
    <source>
        <dbReference type="ARBA" id="ARBA00004613"/>
    </source>
</evidence>
<feature type="chain" id="PRO_5042141598" description="CFEM domain-containing protein" evidence="6">
    <location>
        <begin position="22"/>
        <end position="166"/>
    </location>
</feature>
<evidence type="ECO:0000256" key="5">
    <source>
        <dbReference type="SAM" id="MobiDB-lite"/>
    </source>
</evidence>
<sequence length="166" mass="17041">MVVFWNTLFFLLAALLVASQSSTPTPTISGVVLLSSTAGLDPCMETCFEEAAGANSCAIDDVHCTCASAQLQEDLTQCLDAECSAFSAPQAQGLLFQLCSKAQVSATGSATPGHLSLSSATPTAPPTGLPSIQNHKSGARALRMCPGTFVGVVATTTALWALVLFD</sequence>
<dbReference type="GO" id="GO:0005576">
    <property type="term" value="C:extracellular region"/>
    <property type="evidence" value="ECO:0007669"/>
    <property type="project" value="UniProtKB-SubCell"/>
</dbReference>
<feature type="signal peptide" evidence="6">
    <location>
        <begin position="1"/>
        <end position="21"/>
    </location>
</feature>
<evidence type="ECO:0000256" key="3">
    <source>
        <dbReference type="ARBA" id="ARBA00022729"/>
    </source>
</evidence>
<comment type="subcellular location">
    <subcellularLocation>
        <location evidence="1">Secreted</location>
    </subcellularLocation>
</comment>
<name>A0AAD7FDJ6_9AGAR</name>
<proteinExistence type="predicted"/>